<feature type="domain" description="HTH cro/C1-type" evidence="1">
    <location>
        <begin position="34"/>
        <end position="89"/>
    </location>
</feature>
<dbReference type="PROSITE" id="PS50943">
    <property type="entry name" value="HTH_CROC1"/>
    <property type="match status" value="1"/>
</dbReference>
<dbReference type="CDD" id="cd00093">
    <property type="entry name" value="HTH_XRE"/>
    <property type="match status" value="1"/>
</dbReference>
<name>A0A932MPE1_UNCTE</name>
<comment type="caution">
    <text evidence="2">The sequence shown here is derived from an EMBL/GenBank/DDBJ whole genome shotgun (WGS) entry which is preliminary data.</text>
</comment>
<dbReference type="Gene3D" id="1.10.260.40">
    <property type="entry name" value="lambda repressor-like DNA-binding domains"/>
    <property type="match status" value="1"/>
</dbReference>
<dbReference type="AlphaFoldDB" id="A0A932MPE1"/>
<sequence>MTPKLHKSPDNLFADLGRPDAEEAYLRARLLGQILAAVERMGLTQGDLARLLGIKQPEASNLMRGKLSRFSLERLVAYLLALGGDVEVAVRWKKGRACGKPGVLRFAERRASLSGKLSDI</sequence>
<dbReference type="InterPro" id="IPR010982">
    <property type="entry name" value="Lambda_DNA-bd_dom_sf"/>
</dbReference>
<evidence type="ECO:0000313" key="2">
    <source>
        <dbReference type="EMBL" id="MBI3127061.1"/>
    </source>
</evidence>
<evidence type="ECO:0000313" key="3">
    <source>
        <dbReference type="Proteomes" id="UP000782312"/>
    </source>
</evidence>
<proteinExistence type="predicted"/>
<accession>A0A932MPE1</accession>
<dbReference type="SUPFAM" id="SSF47413">
    <property type="entry name" value="lambda repressor-like DNA-binding domains"/>
    <property type="match status" value="1"/>
</dbReference>
<dbReference type="InterPro" id="IPR001387">
    <property type="entry name" value="Cro/C1-type_HTH"/>
</dbReference>
<organism evidence="2 3">
    <name type="scientific">Tectimicrobiota bacterium</name>
    <dbReference type="NCBI Taxonomy" id="2528274"/>
    <lineage>
        <taxon>Bacteria</taxon>
        <taxon>Pseudomonadati</taxon>
        <taxon>Nitrospinota/Tectimicrobiota group</taxon>
        <taxon>Candidatus Tectimicrobiota</taxon>
    </lineage>
</organism>
<dbReference type="Pfam" id="PF13744">
    <property type="entry name" value="HTH_37"/>
    <property type="match status" value="1"/>
</dbReference>
<protein>
    <submittedName>
        <fullName evidence="2">XRE family transcriptional regulator</fullName>
    </submittedName>
</protein>
<dbReference type="EMBL" id="JACPUR010000014">
    <property type="protein sequence ID" value="MBI3127061.1"/>
    <property type="molecule type" value="Genomic_DNA"/>
</dbReference>
<evidence type="ECO:0000259" key="1">
    <source>
        <dbReference type="PROSITE" id="PS50943"/>
    </source>
</evidence>
<dbReference type="InterPro" id="IPR039554">
    <property type="entry name" value="HigA2-like_HTH"/>
</dbReference>
<dbReference type="Proteomes" id="UP000782312">
    <property type="component" value="Unassembled WGS sequence"/>
</dbReference>
<dbReference type="SMART" id="SM00530">
    <property type="entry name" value="HTH_XRE"/>
    <property type="match status" value="1"/>
</dbReference>
<gene>
    <name evidence="2" type="ORF">HYZ11_05610</name>
</gene>
<reference evidence="2" key="1">
    <citation type="submission" date="2020-07" db="EMBL/GenBank/DDBJ databases">
        <title>Huge and variable diversity of episymbiotic CPR bacteria and DPANN archaea in groundwater ecosystems.</title>
        <authorList>
            <person name="He C.Y."/>
            <person name="Keren R."/>
            <person name="Whittaker M."/>
            <person name="Farag I.F."/>
            <person name="Doudna J."/>
            <person name="Cate J.H.D."/>
            <person name="Banfield J.F."/>
        </authorList>
    </citation>
    <scope>NUCLEOTIDE SEQUENCE</scope>
    <source>
        <strain evidence="2">NC_groundwater_763_Ag_S-0.2um_68_21</strain>
    </source>
</reference>
<dbReference type="GO" id="GO:0003677">
    <property type="term" value="F:DNA binding"/>
    <property type="evidence" value="ECO:0007669"/>
    <property type="project" value="InterPro"/>
</dbReference>